<feature type="domain" description="SGNH hydrolase-type esterase" evidence="3">
    <location>
        <begin position="197"/>
        <end position="360"/>
    </location>
</feature>
<evidence type="ECO:0000313" key="5">
    <source>
        <dbReference type="EMBL" id="GGI50030.1"/>
    </source>
</evidence>
<keyword evidence="6" id="KW-1185">Reference proteome</keyword>
<comment type="similarity">
    <text evidence="1">Belongs to the 'GDSL' lipolytic enzyme family.</text>
</comment>
<accession>A0A917N0M8</accession>
<reference evidence="5" key="1">
    <citation type="journal article" date="2014" name="Int. J. Syst. Evol. Microbiol.">
        <title>Complete genome sequence of Corynebacterium casei LMG S-19264T (=DSM 44701T), isolated from a smear-ripened cheese.</title>
        <authorList>
            <consortium name="US DOE Joint Genome Institute (JGI-PGF)"/>
            <person name="Walter F."/>
            <person name="Albersmeier A."/>
            <person name="Kalinowski J."/>
            <person name="Ruckert C."/>
        </authorList>
    </citation>
    <scope>NUCLEOTIDE SEQUENCE</scope>
    <source>
        <strain evidence="5">CCM 8711</strain>
    </source>
</reference>
<dbReference type="Proteomes" id="UP000662074">
    <property type="component" value="Unassembled WGS sequence"/>
</dbReference>
<evidence type="ECO:0000259" key="3">
    <source>
        <dbReference type="Pfam" id="PF13472"/>
    </source>
</evidence>
<sequence length="441" mass="48857">MMRSTSVKIIALSLTTVLAGMVMNTYAQSRRYKFDFGSGKAKPGFTQITPAKTYTDTYGFDFGTTVQAVVRKGKAGTGFITADQPFYFSAAVPEGNYKITLTLGDSQNASQTTVKAESRRLMLENVTTKPGEIKKVSFIVNVRIPEIANGVKVALKPREVGKLDWDNKLTLEFDGKTRLNAMEIEKVDNQITVYLAGNSTVVDQDDEPWASWGQMIPRFFKPGVAIANHAESGLTLGSFMGSRRLDKVMSIIKPGDYLFIEFGHNDQKEKGPNDGPYKSYTERFKTFISRTREKGAIPVIVTSTSRRSFNADGKTVNTLGDYPAAARKVAQEEKVQLIDLNEMTTRFYDAMGVEPSKKAFVHYPANTFPGQDKALEDNTHFNPYGAYELAKCIVEGIKASDLGLKKYLVDMPNFNPSHPDAIDSFNWPMSPKNSSVKPDGN</sequence>
<dbReference type="RefSeq" id="WP_229747056.1">
    <property type="nucleotide sequence ID" value="NZ_BMDO01000002.1"/>
</dbReference>
<dbReference type="Gene3D" id="2.60.120.430">
    <property type="entry name" value="Galactose-binding lectin"/>
    <property type="match status" value="1"/>
</dbReference>
<keyword evidence="2" id="KW-0378">Hydrolase</keyword>
<reference evidence="5" key="2">
    <citation type="submission" date="2020-09" db="EMBL/GenBank/DDBJ databases">
        <authorList>
            <person name="Sun Q."/>
            <person name="Sedlacek I."/>
        </authorList>
    </citation>
    <scope>NUCLEOTIDE SEQUENCE</scope>
    <source>
        <strain evidence="5">CCM 8711</strain>
    </source>
</reference>
<gene>
    <name evidence="5" type="ORF">GCM10011425_12420</name>
</gene>
<dbReference type="InterPro" id="IPR037459">
    <property type="entry name" value="RhgT-like"/>
</dbReference>
<protein>
    <submittedName>
        <fullName evidence="5">Rhamnogalacturonan acetylesterase</fullName>
    </submittedName>
</protein>
<dbReference type="InterPro" id="IPR049033">
    <property type="entry name" value="AGA-YXIM_GBD"/>
</dbReference>
<dbReference type="EMBL" id="BMDO01000002">
    <property type="protein sequence ID" value="GGI50030.1"/>
    <property type="molecule type" value="Genomic_DNA"/>
</dbReference>
<feature type="domain" description="Beta-agarase/YXIM esterase-like galactose-binding" evidence="4">
    <location>
        <begin position="32"/>
        <end position="118"/>
    </location>
</feature>
<comment type="caution">
    <text evidence="5">The sequence shown here is derived from an EMBL/GenBank/DDBJ whole genome shotgun (WGS) entry which is preliminary data.</text>
</comment>
<organism evidence="5 6">
    <name type="scientific">Mucilaginibacter galii</name>
    <dbReference type="NCBI Taxonomy" id="2005073"/>
    <lineage>
        <taxon>Bacteria</taxon>
        <taxon>Pseudomonadati</taxon>
        <taxon>Bacteroidota</taxon>
        <taxon>Sphingobacteriia</taxon>
        <taxon>Sphingobacteriales</taxon>
        <taxon>Sphingobacteriaceae</taxon>
        <taxon>Mucilaginibacter</taxon>
    </lineage>
</organism>
<dbReference type="CDD" id="cd01821">
    <property type="entry name" value="Rhamnogalacturan_acetylesterase_like"/>
    <property type="match status" value="1"/>
</dbReference>
<dbReference type="PANTHER" id="PTHR43695">
    <property type="entry name" value="PUTATIVE (AFU_ORTHOLOGUE AFUA_2G17250)-RELATED"/>
    <property type="match status" value="1"/>
</dbReference>
<dbReference type="AlphaFoldDB" id="A0A917N0M8"/>
<evidence type="ECO:0000259" key="4">
    <source>
        <dbReference type="Pfam" id="PF21254"/>
    </source>
</evidence>
<dbReference type="Pfam" id="PF13472">
    <property type="entry name" value="Lipase_GDSL_2"/>
    <property type="match status" value="1"/>
</dbReference>
<name>A0A917N0M8_9SPHI</name>
<dbReference type="InterPro" id="IPR036514">
    <property type="entry name" value="SGNH_hydro_sf"/>
</dbReference>
<evidence type="ECO:0000256" key="2">
    <source>
        <dbReference type="ARBA" id="ARBA00022801"/>
    </source>
</evidence>
<proteinExistence type="inferred from homology"/>
<dbReference type="Pfam" id="PF21254">
    <property type="entry name" value="AGA-YXIM_GBD"/>
    <property type="match status" value="1"/>
</dbReference>
<dbReference type="PANTHER" id="PTHR43695:SF1">
    <property type="entry name" value="RHAMNOGALACTURONAN ACETYLESTERASE"/>
    <property type="match status" value="1"/>
</dbReference>
<dbReference type="SUPFAM" id="SSF49785">
    <property type="entry name" value="Galactose-binding domain-like"/>
    <property type="match status" value="1"/>
</dbReference>
<evidence type="ECO:0000313" key="6">
    <source>
        <dbReference type="Proteomes" id="UP000662074"/>
    </source>
</evidence>
<dbReference type="InterPro" id="IPR008979">
    <property type="entry name" value="Galactose-bd-like_sf"/>
</dbReference>
<evidence type="ECO:0000256" key="1">
    <source>
        <dbReference type="ARBA" id="ARBA00008668"/>
    </source>
</evidence>
<dbReference type="Gene3D" id="3.40.50.1110">
    <property type="entry name" value="SGNH hydrolase"/>
    <property type="match status" value="1"/>
</dbReference>
<dbReference type="SUPFAM" id="SSF52266">
    <property type="entry name" value="SGNH hydrolase"/>
    <property type="match status" value="1"/>
</dbReference>
<dbReference type="GO" id="GO:0016788">
    <property type="term" value="F:hydrolase activity, acting on ester bonds"/>
    <property type="evidence" value="ECO:0007669"/>
    <property type="project" value="UniProtKB-ARBA"/>
</dbReference>
<dbReference type="InterPro" id="IPR013830">
    <property type="entry name" value="SGNH_hydro"/>
</dbReference>